<dbReference type="AlphaFoldDB" id="X0RFA5"/>
<sequence length="99" mass="11430">MKTENTSDVLSPCSDYARDALKAYTKVDDFLWQMENVLQGYIDGLEPTVDSVGYMKAWLQSNVMDFCKEMGMELRTSSIEKTLCEIKNYNQRKPTGERK</sequence>
<evidence type="ECO:0000313" key="1">
    <source>
        <dbReference type="EMBL" id="GAF67438.1"/>
    </source>
</evidence>
<name>X0RFA5_9ZZZZ</name>
<proteinExistence type="predicted"/>
<comment type="caution">
    <text evidence="1">The sequence shown here is derived from an EMBL/GenBank/DDBJ whole genome shotgun (WGS) entry which is preliminary data.</text>
</comment>
<organism evidence="1">
    <name type="scientific">marine sediment metagenome</name>
    <dbReference type="NCBI Taxonomy" id="412755"/>
    <lineage>
        <taxon>unclassified sequences</taxon>
        <taxon>metagenomes</taxon>
        <taxon>ecological metagenomes</taxon>
    </lineage>
</organism>
<gene>
    <name evidence="1" type="ORF">S01H1_16739</name>
</gene>
<accession>X0RFA5</accession>
<reference evidence="1" key="1">
    <citation type="journal article" date="2014" name="Front. Microbiol.">
        <title>High frequency of phylogenetically diverse reductive dehalogenase-homologous genes in deep subseafloor sedimentary metagenomes.</title>
        <authorList>
            <person name="Kawai M."/>
            <person name="Futagami T."/>
            <person name="Toyoda A."/>
            <person name="Takaki Y."/>
            <person name="Nishi S."/>
            <person name="Hori S."/>
            <person name="Arai W."/>
            <person name="Tsubouchi T."/>
            <person name="Morono Y."/>
            <person name="Uchiyama I."/>
            <person name="Ito T."/>
            <person name="Fujiyama A."/>
            <person name="Inagaki F."/>
            <person name="Takami H."/>
        </authorList>
    </citation>
    <scope>NUCLEOTIDE SEQUENCE</scope>
    <source>
        <strain evidence="1">Expedition CK06-06</strain>
    </source>
</reference>
<protein>
    <submittedName>
        <fullName evidence="1">Uncharacterized protein</fullName>
    </submittedName>
</protein>
<dbReference type="EMBL" id="BARS01008824">
    <property type="protein sequence ID" value="GAF67438.1"/>
    <property type="molecule type" value="Genomic_DNA"/>
</dbReference>